<feature type="region of interest" description="Disordered" evidence="11">
    <location>
        <begin position="455"/>
        <end position="480"/>
    </location>
</feature>
<dbReference type="Proteomes" id="UP001159364">
    <property type="component" value="Linkage Group LG12"/>
</dbReference>
<feature type="domain" description="Malectin-like" evidence="14">
    <location>
        <begin position="38"/>
        <end position="396"/>
    </location>
</feature>
<evidence type="ECO:0000259" key="14">
    <source>
        <dbReference type="Pfam" id="PF12819"/>
    </source>
</evidence>
<dbReference type="PANTHER" id="PTHR34590">
    <property type="entry name" value="OS03G0124300 PROTEIN-RELATED"/>
    <property type="match status" value="1"/>
</dbReference>
<keyword evidence="9 12" id="KW-0472">Membrane</keyword>
<dbReference type="GO" id="GO:0016020">
    <property type="term" value="C:membrane"/>
    <property type="evidence" value="ECO:0007669"/>
    <property type="project" value="UniProtKB-SubCell"/>
</dbReference>
<evidence type="ECO:0000256" key="10">
    <source>
        <dbReference type="ARBA" id="ARBA00023180"/>
    </source>
</evidence>
<evidence type="ECO:0000256" key="11">
    <source>
        <dbReference type="SAM" id="MobiDB-lite"/>
    </source>
</evidence>
<keyword evidence="6" id="KW-0547">Nucleotide-binding</keyword>
<evidence type="ECO:0000256" key="2">
    <source>
        <dbReference type="ARBA" id="ARBA00022527"/>
    </source>
</evidence>
<keyword evidence="4 12" id="KW-0812">Transmembrane</keyword>
<organism evidence="15 16">
    <name type="scientific">Erythroxylum novogranatense</name>
    <dbReference type="NCBI Taxonomy" id="1862640"/>
    <lineage>
        <taxon>Eukaryota</taxon>
        <taxon>Viridiplantae</taxon>
        <taxon>Streptophyta</taxon>
        <taxon>Embryophyta</taxon>
        <taxon>Tracheophyta</taxon>
        <taxon>Spermatophyta</taxon>
        <taxon>Magnoliopsida</taxon>
        <taxon>eudicotyledons</taxon>
        <taxon>Gunneridae</taxon>
        <taxon>Pentapetalae</taxon>
        <taxon>rosids</taxon>
        <taxon>fabids</taxon>
        <taxon>Malpighiales</taxon>
        <taxon>Erythroxylaceae</taxon>
        <taxon>Erythroxylum</taxon>
    </lineage>
</organism>
<dbReference type="InterPro" id="IPR045272">
    <property type="entry name" value="ANXUR1/2-like"/>
</dbReference>
<gene>
    <name evidence="15" type="ORF">K2173_013411</name>
</gene>
<evidence type="ECO:0000256" key="8">
    <source>
        <dbReference type="ARBA" id="ARBA00022989"/>
    </source>
</evidence>
<accession>A0AAV8S9T0</accession>
<evidence type="ECO:0000256" key="12">
    <source>
        <dbReference type="SAM" id="Phobius"/>
    </source>
</evidence>
<dbReference type="GO" id="GO:0004674">
    <property type="term" value="F:protein serine/threonine kinase activity"/>
    <property type="evidence" value="ECO:0007669"/>
    <property type="project" value="UniProtKB-KW"/>
</dbReference>
<comment type="subcellular location">
    <subcellularLocation>
        <location evidence="1">Membrane</location>
        <topology evidence="1">Single-pass type I membrane protein</topology>
    </subcellularLocation>
</comment>
<sequence>METRRPTYLYLLSLCMLSSFSLTLSFHKKFSPIDNYLINCGSAVDSSVFNRRFFSDHDFFNSESPLVLSRRTIPVANQNPLPNSPQIYQTVRVFEKPSKYVFQIKDRGTHMVRLHFNPFVSSNWDLNEARFHVLVDGYVVLSNFSALNAANPVIKEYMLWVDSDKLVVTFVPVERGNFGFVNAIEVISAPKDLIADVATVVNGDKIEKIAGLTKQALENVYRINVGGYKLTPFNDTLWRTWIPDDEFFKSSDYSKKVYFSGYIMYGAGLASREVAPDFVYGTARTILTKNASIPQVNMTWKFPVDGGYRYLVRMHFCDIASIALGLLNFNVYVNGYLAYENLDLSSITYMLAAPFYADFVVDGGSSDVLTVSIGPSNMSLGYAVDGILNGLEIMKMNNSMGSLDGTVCAGMIWKNWPRKSIGVLVPLIAVICLVLSVSMIFRRRKATRNSVPWAKLPTDETDTKNGNQGNNYHSEQGVSA</sequence>
<evidence type="ECO:0000313" key="15">
    <source>
        <dbReference type="EMBL" id="KAJ8748972.1"/>
    </source>
</evidence>
<keyword evidence="10" id="KW-0325">Glycoprotein</keyword>
<keyword evidence="2" id="KW-0723">Serine/threonine-protein kinase</keyword>
<feature type="compositionally biased region" description="Polar residues" evidence="11">
    <location>
        <begin position="464"/>
        <end position="480"/>
    </location>
</feature>
<evidence type="ECO:0000256" key="9">
    <source>
        <dbReference type="ARBA" id="ARBA00023136"/>
    </source>
</evidence>
<feature type="signal peptide" evidence="13">
    <location>
        <begin position="1"/>
        <end position="25"/>
    </location>
</feature>
<keyword evidence="16" id="KW-1185">Reference proteome</keyword>
<dbReference type="GO" id="GO:0004714">
    <property type="term" value="F:transmembrane receptor protein tyrosine kinase activity"/>
    <property type="evidence" value="ECO:0007669"/>
    <property type="project" value="InterPro"/>
</dbReference>
<dbReference type="FunFam" id="2.60.120.430:FF:000001">
    <property type="entry name" value="Receptor-like protein kinase FERONIA"/>
    <property type="match status" value="1"/>
</dbReference>
<keyword evidence="2" id="KW-0418">Kinase</keyword>
<evidence type="ECO:0000256" key="1">
    <source>
        <dbReference type="ARBA" id="ARBA00004479"/>
    </source>
</evidence>
<name>A0AAV8S9T0_9ROSI</name>
<evidence type="ECO:0000256" key="7">
    <source>
        <dbReference type="ARBA" id="ARBA00022840"/>
    </source>
</evidence>
<evidence type="ECO:0000313" key="16">
    <source>
        <dbReference type="Proteomes" id="UP001159364"/>
    </source>
</evidence>
<evidence type="ECO:0000256" key="5">
    <source>
        <dbReference type="ARBA" id="ARBA00022729"/>
    </source>
</evidence>
<dbReference type="InterPro" id="IPR024788">
    <property type="entry name" value="Malectin-like_Carb-bd_dom"/>
</dbReference>
<feature type="transmembrane region" description="Helical" evidence="12">
    <location>
        <begin position="421"/>
        <end position="441"/>
    </location>
</feature>
<dbReference type="AlphaFoldDB" id="A0AAV8S9T0"/>
<dbReference type="Pfam" id="PF12819">
    <property type="entry name" value="Malectin_like"/>
    <property type="match status" value="1"/>
</dbReference>
<proteinExistence type="predicted"/>
<evidence type="ECO:0000256" key="4">
    <source>
        <dbReference type="ARBA" id="ARBA00022692"/>
    </source>
</evidence>
<keyword evidence="8 12" id="KW-1133">Transmembrane helix</keyword>
<evidence type="ECO:0000256" key="3">
    <source>
        <dbReference type="ARBA" id="ARBA00022679"/>
    </source>
</evidence>
<dbReference type="FunFam" id="2.60.120.430:FF:000005">
    <property type="entry name" value="Putative receptor-like protein kinase"/>
    <property type="match status" value="1"/>
</dbReference>
<dbReference type="EMBL" id="JAIWQS010000012">
    <property type="protein sequence ID" value="KAJ8748972.1"/>
    <property type="molecule type" value="Genomic_DNA"/>
</dbReference>
<protein>
    <recommendedName>
        <fullName evidence="14">Malectin-like domain-containing protein</fullName>
    </recommendedName>
</protein>
<keyword evidence="7" id="KW-0067">ATP-binding</keyword>
<comment type="caution">
    <text evidence="15">The sequence shown here is derived from an EMBL/GenBank/DDBJ whole genome shotgun (WGS) entry which is preliminary data.</text>
</comment>
<keyword evidence="5 13" id="KW-0732">Signal</keyword>
<dbReference type="Gene3D" id="2.60.120.430">
    <property type="entry name" value="Galactose-binding lectin"/>
    <property type="match status" value="2"/>
</dbReference>
<dbReference type="GO" id="GO:0005524">
    <property type="term" value="F:ATP binding"/>
    <property type="evidence" value="ECO:0007669"/>
    <property type="project" value="UniProtKB-KW"/>
</dbReference>
<evidence type="ECO:0000256" key="6">
    <source>
        <dbReference type="ARBA" id="ARBA00022741"/>
    </source>
</evidence>
<dbReference type="PANTHER" id="PTHR34590:SF6">
    <property type="entry name" value="RECEPTOR-LIKE KINASE"/>
    <property type="match status" value="1"/>
</dbReference>
<reference evidence="15 16" key="1">
    <citation type="submission" date="2021-09" db="EMBL/GenBank/DDBJ databases">
        <title>Genomic insights and catalytic innovation underlie evolution of tropane alkaloids biosynthesis.</title>
        <authorList>
            <person name="Wang Y.-J."/>
            <person name="Tian T."/>
            <person name="Huang J.-P."/>
            <person name="Huang S.-X."/>
        </authorList>
    </citation>
    <scope>NUCLEOTIDE SEQUENCE [LARGE SCALE GENOMIC DNA]</scope>
    <source>
        <strain evidence="15">KIB-2018</strain>
        <tissue evidence="15">Leaf</tissue>
    </source>
</reference>
<evidence type="ECO:0000256" key="13">
    <source>
        <dbReference type="SAM" id="SignalP"/>
    </source>
</evidence>
<feature type="chain" id="PRO_5043395509" description="Malectin-like domain-containing protein" evidence="13">
    <location>
        <begin position="26"/>
        <end position="480"/>
    </location>
</feature>
<keyword evidence="3" id="KW-0808">Transferase</keyword>